<evidence type="ECO:0000256" key="2">
    <source>
        <dbReference type="SAM" id="SignalP"/>
    </source>
</evidence>
<dbReference type="CDD" id="cd00161">
    <property type="entry name" value="beta-trefoil_Ricin-like"/>
    <property type="match status" value="1"/>
</dbReference>
<name>A0ABT4TBJ2_9ACTN</name>
<comment type="caution">
    <text evidence="4">The sequence shown here is derived from an EMBL/GenBank/DDBJ whole genome shotgun (WGS) entry which is preliminary data.</text>
</comment>
<feature type="chain" id="PRO_5047530604" evidence="2">
    <location>
        <begin position="31"/>
        <end position="575"/>
    </location>
</feature>
<keyword evidence="5" id="KW-1185">Reference proteome</keyword>
<evidence type="ECO:0000313" key="5">
    <source>
        <dbReference type="Proteomes" id="UP001212498"/>
    </source>
</evidence>
<evidence type="ECO:0000256" key="1">
    <source>
        <dbReference type="SAM" id="MobiDB-lite"/>
    </source>
</evidence>
<feature type="compositionally biased region" description="Low complexity" evidence="1">
    <location>
        <begin position="414"/>
        <end position="442"/>
    </location>
</feature>
<dbReference type="Proteomes" id="UP001212498">
    <property type="component" value="Unassembled WGS sequence"/>
</dbReference>
<protein>
    <submittedName>
        <fullName evidence="4">Ricin-type beta-trefoil lectin domain protein</fullName>
    </submittedName>
</protein>
<keyword evidence="2" id="KW-0732">Signal</keyword>
<dbReference type="InterPro" id="IPR000772">
    <property type="entry name" value="Ricin_B_lectin"/>
</dbReference>
<dbReference type="PROSITE" id="PS50231">
    <property type="entry name" value="RICIN_B_LECTIN"/>
    <property type="match status" value="2"/>
</dbReference>
<dbReference type="Gene3D" id="2.80.10.50">
    <property type="match status" value="2"/>
</dbReference>
<organism evidence="4 5">
    <name type="scientific">Nonomuraea ferruginea</name>
    <dbReference type="NCBI Taxonomy" id="46174"/>
    <lineage>
        <taxon>Bacteria</taxon>
        <taxon>Bacillati</taxon>
        <taxon>Actinomycetota</taxon>
        <taxon>Actinomycetes</taxon>
        <taxon>Streptosporangiales</taxon>
        <taxon>Streptosporangiaceae</taxon>
        <taxon>Nonomuraea</taxon>
    </lineage>
</organism>
<dbReference type="RefSeq" id="WP_271280037.1">
    <property type="nucleotide sequence ID" value="NZ_BAABFD010000022.1"/>
</dbReference>
<dbReference type="EMBL" id="JAPNUD010000236">
    <property type="protein sequence ID" value="MDA0646898.1"/>
    <property type="molecule type" value="Genomic_DNA"/>
</dbReference>
<sequence length="575" mass="61577">MSRNRLTLALSLIATVAASVLVGTAPVASATTQAAPKAATPGFACDTTDAAGKGWVLPVYAHQPGQSQYATELASVERTLWETDQTFDASARRFGGSLRIRYVQDGDCRPIVAQIPFVKGRNRAELGTAFSENLDGQPARVRELVATKRVKLMFFVRDNEITNSCTGGGADAGLSTGGVILPRWCWSEAGFTHEMIHGFGLGHCNVDGTSEGNGDDPVCRNMGSRPECTADTASNYHLDSCRTDKFRYFEPTRASQPAGEPLAENRNVAFSPYLIKDQPTPAADFRMRVVESGLCLDGGAQQVTQAECSNSDKQVWRRSIDTQGYLTIRNAGTDRCLQLTAKDKDAVPVITAPCVAKQKSQQWIPDADQDKTNFFNRSGGKSGAKLTVQGVKDGAGAKVVRGGGTPMVAEYLRTGSSPAPAPTKTAAPAPTATPTKSATANPTPHPTRTSLPVSRNIRIESASGRCLTSFRTNVRLGSCRAANWRLVPTTGEAVQIRSQGRCLTLGSARRGLRSVVLTRCGKTSTRQQWVVETQQNGTVTLKIAATRATRLVGAGHTRVHAKTAHPSRSLTFTIR</sequence>
<feature type="domain" description="Ricin B lectin" evidence="3">
    <location>
        <begin position="286"/>
        <end position="398"/>
    </location>
</feature>
<proteinExistence type="predicted"/>
<dbReference type="InterPro" id="IPR035992">
    <property type="entry name" value="Ricin_B-like_lectins"/>
</dbReference>
<gene>
    <name evidence="4" type="ORF">OUY24_40260</name>
</gene>
<dbReference type="SUPFAM" id="SSF50370">
    <property type="entry name" value="Ricin B-like lectins"/>
    <property type="match status" value="2"/>
</dbReference>
<evidence type="ECO:0000313" key="4">
    <source>
        <dbReference type="EMBL" id="MDA0646898.1"/>
    </source>
</evidence>
<evidence type="ECO:0000259" key="3">
    <source>
        <dbReference type="Pfam" id="PF00652"/>
    </source>
</evidence>
<accession>A0ABT4TBJ2</accession>
<reference evidence="4 5" key="1">
    <citation type="submission" date="2022-11" db="EMBL/GenBank/DDBJ databases">
        <title>Nonomuraea corallina sp. nov., a new species of the genus Nonomuraea isolated from sea side sediment in Thai sea.</title>
        <authorList>
            <person name="Ngamcharungchit C."/>
            <person name="Matsumoto A."/>
            <person name="Suriyachadkun C."/>
            <person name="Panbangred W."/>
            <person name="Inahashi Y."/>
            <person name="Intra B."/>
        </authorList>
    </citation>
    <scope>NUCLEOTIDE SEQUENCE [LARGE SCALE GENOMIC DNA]</scope>
    <source>
        <strain evidence="4 5">DSM 43553</strain>
    </source>
</reference>
<feature type="signal peptide" evidence="2">
    <location>
        <begin position="1"/>
        <end position="30"/>
    </location>
</feature>
<dbReference type="Pfam" id="PF00652">
    <property type="entry name" value="Ricin_B_lectin"/>
    <property type="match status" value="1"/>
</dbReference>
<feature type="region of interest" description="Disordered" evidence="1">
    <location>
        <begin position="414"/>
        <end position="451"/>
    </location>
</feature>